<name>A0ABU9W5A1_9MICO</name>
<dbReference type="InterPro" id="IPR020845">
    <property type="entry name" value="AMP-binding_CS"/>
</dbReference>
<dbReference type="SUPFAM" id="SSF56801">
    <property type="entry name" value="Acetyl-CoA synthetase-like"/>
    <property type="match status" value="1"/>
</dbReference>
<evidence type="ECO:0000259" key="1">
    <source>
        <dbReference type="Pfam" id="PF00501"/>
    </source>
</evidence>
<dbReference type="PROSITE" id="PS00455">
    <property type="entry name" value="AMP_BINDING"/>
    <property type="match status" value="1"/>
</dbReference>
<keyword evidence="4" id="KW-1185">Reference proteome</keyword>
<evidence type="ECO:0000259" key="2">
    <source>
        <dbReference type="Pfam" id="PF13193"/>
    </source>
</evidence>
<evidence type="ECO:0000313" key="4">
    <source>
        <dbReference type="Proteomes" id="UP001425155"/>
    </source>
</evidence>
<dbReference type="InterPro" id="IPR045851">
    <property type="entry name" value="AMP-bd_C_sf"/>
</dbReference>
<dbReference type="Pfam" id="PF00501">
    <property type="entry name" value="AMP-binding"/>
    <property type="match status" value="1"/>
</dbReference>
<dbReference type="Pfam" id="PF13193">
    <property type="entry name" value="AMP-binding_C"/>
    <property type="match status" value="1"/>
</dbReference>
<dbReference type="EMBL" id="JBCLVG010000002">
    <property type="protein sequence ID" value="MEN1947180.1"/>
    <property type="molecule type" value="Genomic_DNA"/>
</dbReference>
<dbReference type="InterPro" id="IPR050237">
    <property type="entry name" value="ATP-dep_AMP-bd_enzyme"/>
</dbReference>
<proteinExistence type="predicted"/>
<organism evidence="3 4">
    <name type="scientific">Leifsonia stereocauli</name>
    <dbReference type="NCBI Taxonomy" id="3134136"/>
    <lineage>
        <taxon>Bacteria</taxon>
        <taxon>Bacillati</taxon>
        <taxon>Actinomycetota</taxon>
        <taxon>Actinomycetes</taxon>
        <taxon>Micrococcales</taxon>
        <taxon>Microbacteriaceae</taxon>
        <taxon>Leifsonia</taxon>
    </lineage>
</organism>
<dbReference type="PANTHER" id="PTHR43767:SF1">
    <property type="entry name" value="NONRIBOSOMAL PEPTIDE SYNTHASE PES1 (EUROFUNG)-RELATED"/>
    <property type="match status" value="1"/>
</dbReference>
<dbReference type="Gene3D" id="3.30.300.30">
    <property type="match status" value="1"/>
</dbReference>
<dbReference type="Gene3D" id="3.40.50.12780">
    <property type="entry name" value="N-terminal domain of ligase-like"/>
    <property type="match status" value="1"/>
</dbReference>
<gene>
    <name evidence="3" type="ORF">WJX64_11530</name>
</gene>
<dbReference type="PANTHER" id="PTHR43767">
    <property type="entry name" value="LONG-CHAIN-FATTY-ACID--COA LIGASE"/>
    <property type="match status" value="1"/>
</dbReference>
<evidence type="ECO:0000313" key="3">
    <source>
        <dbReference type="EMBL" id="MEN1947180.1"/>
    </source>
</evidence>
<protein>
    <submittedName>
        <fullName evidence="3">AMP-binding protein</fullName>
    </submittedName>
</protein>
<dbReference type="InterPro" id="IPR042099">
    <property type="entry name" value="ANL_N_sf"/>
</dbReference>
<feature type="domain" description="AMP-dependent synthetase/ligase" evidence="1">
    <location>
        <begin position="49"/>
        <end position="217"/>
    </location>
</feature>
<dbReference type="Proteomes" id="UP001425155">
    <property type="component" value="Unassembled WGS sequence"/>
</dbReference>
<dbReference type="InterPro" id="IPR000873">
    <property type="entry name" value="AMP-dep_synth/lig_dom"/>
</dbReference>
<sequence>MTGPLALVDGGNADAVLQRLRGALDGSGPAVFPIAPADDALVAADLGQAPFVPDEVALVVQTSGSTGRPKRVALSADALLASAAASAAAIGGSGQWLLALPAHYIAGANVLVRSIAAGTTPVMLDASHFDAGAFADAASRLTADLRFTSLVPAQLARIVDAAEHDKDVLAAARRFTRILLGGQAAPAALLDRAAALGLAVTRTYGSSETAGGCVYDGVPIGSTRVAVRDGLVELAGPTLARGYLDDDERTAAAFVERDGCRWYRTGDLGELVAGGVDAGAGEAETPRLRVLGRADNVIISGGVKVSLDAVERAVRALSGLEDAVVVGIPHPRWGEVPAVAVPTAAGRGSVHPPLDDIRAVVGRTLGVAARPAVLVELGEVPLLSSGKPDRRAIVELMATQNAG</sequence>
<dbReference type="InterPro" id="IPR025110">
    <property type="entry name" value="AMP-bd_C"/>
</dbReference>
<reference evidence="3 4" key="1">
    <citation type="submission" date="2024-03" db="EMBL/GenBank/DDBJ databases">
        <title>YIM 134122 draft genome.</title>
        <authorList>
            <person name="Zuo S."/>
            <person name="Xiong L."/>
        </authorList>
    </citation>
    <scope>NUCLEOTIDE SEQUENCE [LARGE SCALE GENOMIC DNA]</scope>
    <source>
        <strain evidence="3 4">YIM 134122</strain>
    </source>
</reference>
<accession>A0ABU9W5A1</accession>
<feature type="domain" description="AMP-binding enzyme C-terminal" evidence="2">
    <location>
        <begin position="310"/>
        <end position="387"/>
    </location>
</feature>
<comment type="caution">
    <text evidence="3">The sequence shown here is derived from an EMBL/GenBank/DDBJ whole genome shotgun (WGS) entry which is preliminary data.</text>
</comment>
<dbReference type="RefSeq" id="WP_342114172.1">
    <property type="nucleotide sequence ID" value="NZ_JBCAUN010000002.1"/>
</dbReference>